<dbReference type="Gene3D" id="1.20.58.220">
    <property type="entry name" value="Phosphate transport system protein phou homolog 2, domain 2"/>
    <property type="match status" value="1"/>
</dbReference>
<evidence type="ECO:0000313" key="2">
    <source>
        <dbReference type="EMBL" id="SFM25619.1"/>
    </source>
</evidence>
<dbReference type="EMBL" id="FOUJ01000001">
    <property type="protein sequence ID" value="SFM25619.1"/>
    <property type="molecule type" value="Genomic_DNA"/>
</dbReference>
<accession>A0A1I4PD05</accession>
<organism evidence="2 3">
    <name type="scientific">Methanolobus profundi</name>
    <dbReference type="NCBI Taxonomy" id="487685"/>
    <lineage>
        <taxon>Archaea</taxon>
        <taxon>Methanobacteriati</taxon>
        <taxon>Methanobacteriota</taxon>
        <taxon>Stenosarchaea group</taxon>
        <taxon>Methanomicrobia</taxon>
        <taxon>Methanosarcinales</taxon>
        <taxon>Methanosarcinaceae</taxon>
        <taxon>Methanolobus</taxon>
    </lineage>
</organism>
<dbReference type="STRING" id="487685.SAMN04488696_0582"/>
<dbReference type="PANTHER" id="PTHR42930">
    <property type="entry name" value="PHOSPHATE-SPECIFIC TRANSPORT SYSTEM ACCESSORY PROTEIN PHOU"/>
    <property type="match status" value="1"/>
</dbReference>
<feature type="domain" description="SpoVT-AbrB" evidence="1">
    <location>
        <begin position="15"/>
        <end position="61"/>
    </location>
</feature>
<reference evidence="3" key="1">
    <citation type="submission" date="2016-10" db="EMBL/GenBank/DDBJ databases">
        <authorList>
            <person name="Varghese N."/>
            <person name="Submissions S."/>
        </authorList>
    </citation>
    <scope>NUCLEOTIDE SEQUENCE [LARGE SCALE GENOMIC DNA]</scope>
    <source>
        <strain evidence="3">Mob M</strain>
    </source>
</reference>
<dbReference type="SUPFAM" id="SSF109755">
    <property type="entry name" value="PhoU-like"/>
    <property type="match status" value="1"/>
</dbReference>
<dbReference type="GO" id="GO:0003677">
    <property type="term" value="F:DNA binding"/>
    <property type="evidence" value="ECO:0007669"/>
    <property type="project" value="InterPro"/>
</dbReference>
<dbReference type="AlphaFoldDB" id="A0A1I4PD05"/>
<dbReference type="InterPro" id="IPR026022">
    <property type="entry name" value="PhoU_dom"/>
</dbReference>
<evidence type="ECO:0000259" key="1">
    <source>
        <dbReference type="SMART" id="SM00966"/>
    </source>
</evidence>
<dbReference type="InterPro" id="IPR007159">
    <property type="entry name" value="SpoVT-AbrB_dom"/>
</dbReference>
<dbReference type="GO" id="GO:0030643">
    <property type="term" value="P:intracellular phosphate ion homeostasis"/>
    <property type="evidence" value="ECO:0007669"/>
    <property type="project" value="InterPro"/>
</dbReference>
<keyword evidence="3" id="KW-1185">Reference proteome</keyword>
<dbReference type="InterPro" id="IPR028366">
    <property type="entry name" value="PhoU"/>
</dbReference>
<dbReference type="Pfam" id="PF01895">
    <property type="entry name" value="PhoU"/>
    <property type="match status" value="1"/>
</dbReference>
<dbReference type="Proteomes" id="UP000198535">
    <property type="component" value="Unassembled WGS sequence"/>
</dbReference>
<gene>
    <name evidence="2" type="ORF">SAMN04488696_0582</name>
</gene>
<dbReference type="InterPro" id="IPR038078">
    <property type="entry name" value="PhoU-like_sf"/>
</dbReference>
<protein>
    <submittedName>
        <fullName evidence="2">Phosphate uptake regulator</fullName>
    </submittedName>
</protein>
<name>A0A1I4PD05_9EURY</name>
<evidence type="ECO:0000313" key="3">
    <source>
        <dbReference type="Proteomes" id="UP000198535"/>
    </source>
</evidence>
<dbReference type="SMART" id="SM00966">
    <property type="entry name" value="SpoVT_AbrB"/>
    <property type="match status" value="1"/>
</dbReference>
<dbReference type="PANTHER" id="PTHR42930:SF2">
    <property type="entry name" value="PHOU DOMAIN-CONTAINING PROTEIN"/>
    <property type="match status" value="1"/>
</dbReference>
<dbReference type="GO" id="GO:0045936">
    <property type="term" value="P:negative regulation of phosphate metabolic process"/>
    <property type="evidence" value="ECO:0007669"/>
    <property type="project" value="InterPro"/>
</dbReference>
<dbReference type="Pfam" id="PF04014">
    <property type="entry name" value="MazE_antitoxin"/>
    <property type="match status" value="1"/>
</dbReference>
<proteinExistence type="predicted"/>
<sequence>MKGRIYISHKRKIQLTGGSTYIVSLPIDWVREGDLGAGDTVVLTVKPDRSLLITPDQGKQRKNGRSKVEMIASEDREENFRTLVANYLVGYDIIRVVCPGGFSAAERKYLKESARKRLIGIEIVEESRTEVVLQNLLNYQDISLEKSLQSMFRIISSMMEDSIVALREGDVELAKDIVQRDNDVDKFYLLSVRQIKAALDDSVLAQKIGIKNSKDCLGYRLIIKLMERIGDHVHGIANTVIQIGDHKNDNEEVIEMGMVSHRLFQDSFQAVLDIDVEIANHIMRTSKISSALGNRIIQRSELSDSAYCLYGEKQRKIIESFQRIVEYSADIAEMVINMKATDIKESLSGEAQILEQA</sequence>